<sequence length="229" mass="26993">MARKRHKDSFWLSYSDLMTSLFFIMLVLFVVCICKMKITNFQLNTALKEANATNEQLQQILQLETQFKELSKSSDLKYIEEKKMFVAKDFIGVEIFNPNKDVIKPEYIATVDRVGNSLQEIVQRLHEKNPNLNFQLVIEGNAAIPWEQLKENTYNADNIQMYELSYHRALALYRRWKLKGFDFRNYNTEVIIAGSGFNGINRDMEVEENNKRFVIQIIPKISRPTQFKF</sequence>
<organism evidence="2 3">
    <name type="scientific">Segatella oris</name>
    <dbReference type="NCBI Taxonomy" id="28135"/>
    <lineage>
        <taxon>Bacteria</taxon>
        <taxon>Pseudomonadati</taxon>
        <taxon>Bacteroidota</taxon>
        <taxon>Bacteroidia</taxon>
        <taxon>Bacteroidales</taxon>
        <taxon>Prevotellaceae</taxon>
        <taxon>Segatella</taxon>
    </lineage>
</organism>
<protein>
    <recommendedName>
        <fullName evidence="4">Flagellar motor protein MotB</fullName>
    </recommendedName>
</protein>
<evidence type="ECO:0000313" key="2">
    <source>
        <dbReference type="EMBL" id="VEH14432.1"/>
    </source>
</evidence>
<dbReference type="AlphaFoldDB" id="A0A448L3A7"/>
<dbReference type="Proteomes" id="UP000274578">
    <property type="component" value="Chromosome 1"/>
</dbReference>
<dbReference type="Gene3D" id="3.30.1330.60">
    <property type="entry name" value="OmpA-like domain"/>
    <property type="match status" value="1"/>
</dbReference>
<proteinExistence type="predicted"/>
<evidence type="ECO:0008006" key="4">
    <source>
        <dbReference type="Google" id="ProtNLM"/>
    </source>
</evidence>
<feature type="transmembrane region" description="Helical" evidence="1">
    <location>
        <begin position="12"/>
        <end position="31"/>
    </location>
</feature>
<reference evidence="2 3" key="1">
    <citation type="submission" date="2018-12" db="EMBL/GenBank/DDBJ databases">
        <authorList>
            <consortium name="Pathogen Informatics"/>
        </authorList>
    </citation>
    <scope>NUCLEOTIDE SEQUENCE [LARGE SCALE GENOMIC DNA]</scope>
    <source>
        <strain evidence="2 3">NCTC13071</strain>
    </source>
</reference>
<dbReference type="EMBL" id="LR134384">
    <property type="protein sequence ID" value="VEH14432.1"/>
    <property type="molecule type" value="Genomic_DNA"/>
</dbReference>
<keyword evidence="1" id="KW-0472">Membrane</keyword>
<keyword evidence="1" id="KW-0812">Transmembrane</keyword>
<accession>A0A448L3A7</accession>
<gene>
    <name evidence="2" type="ORF">NCTC13071_00408</name>
</gene>
<dbReference type="GeneID" id="85011319"/>
<evidence type="ECO:0000256" key="1">
    <source>
        <dbReference type="SAM" id="Phobius"/>
    </source>
</evidence>
<dbReference type="KEGG" id="poc:NCTC13071_00408"/>
<dbReference type="RefSeq" id="WP_004377837.1">
    <property type="nucleotide sequence ID" value="NZ_CAUVEI010000027.1"/>
</dbReference>
<dbReference type="InterPro" id="IPR036737">
    <property type="entry name" value="OmpA-like_sf"/>
</dbReference>
<evidence type="ECO:0000313" key="3">
    <source>
        <dbReference type="Proteomes" id="UP000274578"/>
    </source>
</evidence>
<name>A0A448L3A7_9BACT</name>
<keyword evidence="1" id="KW-1133">Transmembrane helix</keyword>